<organism evidence="3 4">
    <name type="scientific">Kineothrix alysoides</name>
    <dbReference type="NCBI Taxonomy" id="1469948"/>
    <lineage>
        <taxon>Bacteria</taxon>
        <taxon>Bacillati</taxon>
        <taxon>Bacillota</taxon>
        <taxon>Clostridia</taxon>
        <taxon>Lachnospirales</taxon>
        <taxon>Lachnospiraceae</taxon>
        <taxon>Kineothrix</taxon>
    </lineage>
</organism>
<evidence type="ECO:0000259" key="2">
    <source>
        <dbReference type="Pfam" id="PF20434"/>
    </source>
</evidence>
<evidence type="ECO:0000313" key="3">
    <source>
        <dbReference type="EMBL" id="TCL56902.1"/>
    </source>
</evidence>
<dbReference type="STRING" id="1469948.GCA_000732725_02844"/>
<dbReference type="AlphaFoldDB" id="A0A4V2QBL6"/>
<evidence type="ECO:0000256" key="1">
    <source>
        <dbReference type="ARBA" id="ARBA00022801"/>
    </source>
</evidence>
<gene>
    <name evidence="3" type="ORF">EDD76_11075</name>
</gene>
<dbReference type="InterPro" id="IPR029058">
    <property type="entry name" value="AB_hydrolase_fold"/>
</dbReference>
<dbReference type="PANTHER" id="PTHR48081">
    <property type="entry name" value="AB HYDROLASE SUPERFAMILY PROTEIN C4A8.06C"/>
    <property type="match status" value="1"/>
</dbReference>
<reference evidence="3 4" key="1">
    <citation type="submission" date="2019-03" db="EMBL/GenBank/DDBJ databases">
        <title>Genomic Encyclopedia of Type Strains, Phase IV (KMG-IV): sequencing the most valuable type-strain genomes for metagenomic binning, comparative biology and taxonomic classification.</title>
        <authorList>
            <person name="Goeker M."/>
        </authorList>
    </citation>
    <scope>NUCLEOTIDE SEQUENCE [LARGE SCALE GENOMIC DNA]</scope>
    <source>
        <strain evidence="3 4">DSM 100556</strain>
    </source>
</reference>
<dbReference type="InterPro" id="IPR049492">
    <property type="entry name" value="BD-FAE-like_dom"/>
</dbReference>
<evidence type="ECO:0000313" key="4">
    <source>
        <dbReference type="Proteomes" id="UP000295718"/>
    </source>
</evidence>
<dbReference type="PANTHER" id="PTHR48081:SF6">
    <property type="entry name" value="PEPTIDASE S9 PROLYL OLIGOPEPTIDASE CATALYTIC DOMAIN-CONTAINING PROTEIN"/>
    <property type="match status" value="1"/>
</dbReference>
<dbReference type="OrthoDB" id="9794725at2"/>
<dbReference type="GO" id="GO:0016787">
    <property type="term" value="F:hydrolase activity"/>
    <property type="evidence" value="ECO:0007669"/>
    <property type="project" value="UniProtKB-KW"/>
</dbReference>
<dbReference type="InterPro" id="IPR050300">
    <property type="entry name" value="GDXG_lipolytic_enzyme"/>
</dbReference>
<proteinExistence type="predicted"/>
<feature type="domain" description="BD-FAE-like" evidence="2">
    <location>
        <begin position="33"/>
        <end position="220"/>
    </location>
</feature>
<keyword evidence="4" id="KW-1185">Reference proteome</keyword>
<dbReference type="Proteomes" id="UP000295718">
    <property type="component" value="Unassembled WGS sequence"/>
</dbReference>
<comment type="caution">
    <text evidence="3">The sequence shown here is derived from an EMBL/GenBank/DDBJ whole genome shotgun (WGS) entry which is preliminary data.</text>
</comment>
<keyword evidence="1" id="KW-0378">Hydrolase</keyword>
<dbReference type="RefSeq" id="WP_031391508.1">
    <property type="nucleotide sequence ID" value="NZ_JPNB01000002.1"/>
</dbReference>
<dbReference type="Gene3D" id="3.40.50.1820">
    <property type="entry name" value="alpha/beta hydrolase"/>
    <property type="match status" value="1"/>
</dbReference>
<dbReference type="SUPFAM" id="SSF53474">
    <property type="entry name" value="alpha/beta-Hydrolases"/>
    <property type="match status" value="1"/>
</dbReference>
<dbReference type="EMBL" id="SLUO01000010">
    <property type="protein sequence ID" value="TCL56902.1"/>
    <property type="molecule type" value="Genomic_DNA"/>
</dbReference>
<sequence length="277" mass="30274">MIIQSHFLTVPGQKTGPAELTVYRIDNISVAPEKKRPMVIVCGGGGYSMISDREKEPLVLQFLSMGYDACLIEYSVEPSVFPVAVMELASAVAFIRDHAEDWNVDADKIVTCGCSAGGHLAASLGVFWNREFVFGPIGRKAEEIRPDGQILCYPVITSGEYAHRESFEKLLGERSNEEESLKLVSLETQVKGDTPVTFLWHTSPDQAVPVENSMKFAQALHSQGVSFEMHIYPVGGHGLSLANEETSGEEGIELVPYCSGWMGLAGAWMKLNFPIGS</sequence>
<accession>A0A4V2QBL6</accession>
<dbReference type="Pfam" id="PF20434">
    <property type="entry name" value="BD-FAE"/>
    <property type="match status" value="1"/>
</dbReference>
<protein>
    <submittedName>
        <fullName evidence="3">Acetyl esterase/lipase</fullName>
    </submittedName>
</protein>
<name>A0A4V2QBL6_9FIRM</name>